<evidence type="ECO:0000313" key="7">
    <source>
        <dbReference type="EMBL" id="SPY97886.1"/>
    </source>
</evidence>
<dbReference type="PIRSF" id="PIRSF004525">
    <property type="entry name" value="Pilin_peptidase-dep_B_prd"/>
    <property type="match status" value="1"/>
</dbReference>
<dbReference type="NCBIfam" id="NF007848">
    <property type="entry name" value="PRK10557.1"/>
    <property type="match status" value="1"/>
</dbReference>
<dbReference type="Proteomes" id="UP000251485">
    <property type="component" value="Unassembled WGS sequence"/>
</dbReference>
<evidence type="ECO:0000256" key="4">
    <source>
        <dbReference type="ARBA" id="ARBA00022989"/>
    </source>
</evidence>
<sequence length="212" mass="24969">MLKRPLSIQYHDFAGFMLMECLFVMTISSILLVCIGRAYPYIINELTSSYQQYRLEIYLKQRLQLLETQLRRAGYCNGDCTVKKASLPVPLKIGHYPYYPHGSCVLFVYDMNNNGRWESPEEQESDYFGFRLKNGQLEQRRGVQNCDSTGWQQIFEKEEIEVTEFILTPYTHYSPIKKRAFNYLSLSLKFQAKQNINLKVHYQTSILLRNIS</sequence>
<feature type="transmembrane region" description="Helical" evidence="6">
    <location>
        <begin position="21"/>
        <end position="42"/>
    </location>
</feature>
<name>A0A2X2BXE4_PROMI</name>
<organism evidence="7 8">
    <name type="scientific">Proteus mirabilis</name>
    <dbReference type="NCBI Taxonomy" id="584"/>
    <lineage>
        <taxon>Bacteria</taxon>
        <taxon>Pseudomonadati</taxon>
        <taxon>Pseudomonadota</taxon>
        <taxon>Gammaproteobacteria</taxon>
        <taxon>Enterobacterales</taxon>
        <taxon>Morganellaceae</taxon>
        <taxon>Proteus</taxon>
    </lineage>
</organism>
<keyword evidence="4 6" id="KW-1133">Transmembrane helix</keyword>
<dbReference type="InterPro" id="IPR016419">
    <property type="entry name" value="Prepilin_Pept-dep_B_prd"/>
</dbReference>
<dbReference type="GO" id="GO:0015628">
    <property type="term" value="P:protein secretion by the type II secretion system"/>
    <property type="evidence" value="ECO:0007669"/>
    <property type="project" value="TreeGrafter"/>
</dbReference>
<accession>A0A2X2BXE4</accession>
<keyword evidence="2" id="KW-0488">Methylation</keyword>
<evidence type="ECO:0000256" key="6">
    <source>
        <dbReference type="SAM" id="Phobius"/>
    </source>
</evidence>
<evidence type="ECO:0000256" key="5">
    <source>
        <dbReference type="ARBA" id="ARBA00023136"/>
    </source>
</evidence>
<keyword evidence="3 6" id="KW-0812">Transmembrane</keyword>
<dbReference type="EMBL" id="UAUE01000023">
    <property type="protein sequence ID" value="SPY97886.1"/>
    <property type="molecule type" value="Genomic_DNA"/>
</dbReference>
<dbReference type="PANTHER" id="PTHR39583:SF3">
    <property type="entry name" value="PREPILIN PEPTIDASE-DEPENDENT PROTEIN B"/>
    <property type="match status" value="1"/>
</dbReference>
<proteinExistence type="predicted"/>
<evidence type="ECO:0000256" key="3">
    <source>
        <dbReference type="ARBA" id="ARBA00022692"/>
    </source>
</evidence>
<dbReference type="AlphaFoldDB" id="A0A2X2BXE4"/>
<dbReference type="InterPro" id="IPR051621">
    <property type="entry name" value="T2SS_protein_J"/>
</dbReference>
<evidence type="ECO:0000256" key="2">
    <source>
        <dbReference type="ARBA" id="ARBA00022481"/>
    </source>
</evidence>
<comment type="subcellular location">
    <subcellularLocation>
        <location evidence="1">Membrane</location>
        <topology evidence="1">Single-pass membrane protein</topology>
    </subcellularLocation>
</comment>
<evidence type="ECO:0000313" key="8">
    <source>
        <dbReference type="Proteomes" id="UP000251485"/>
    </source>
</evidence>
<evidence type="ECO:0000256" key="1">
    <source>
        <dbReference type="ARBA" id="ARBA00004167"/>
    </source>
</evidence>
<protein>
    <submittedName>
        <fullName evidence="7">Prepilin peptidase dependent protein B</fullName>
    </submittedName>
</protein>
<gene>
    <name evidence="7" type="primary">ppdB</name>
    <name evidence="7" type="ORF">NCTC10975_02997</name>
</gene>
<dbReference type="GO" id="GO:0016020">
    <property type="term" value="C:membrane"/>
    <property type="evidence" value="ECO:0007669"/>
    <property type="project" value="UniProtKB-SubCell"/>
</dbReference>
<dbReference type="PANTHER" id="PTHR39583">
    <property type="entry name" value="TYPE II SECRETION SYSTEM PROTEIN J-RELATED"/>
    <property type="match status" value="1"/>
</dbReference>
<dbReference type="RefSeq" id="WP_151252998.1">
    <property type="nucleotide sequence ID" value="NZ_CAXOHV010000008.1"/>
</dbReference>
<reference evidence="7 8" key="1">
    <citation type="submission" date="2018-06" db="EMBL/GenBank/DDBJ databases">
        <authorList>
            <consortium name="Pathogen Informatics"/>
            <person name="Doyle S."/>
        </authorList>
    </citation>
    <scope>NUCLEOTIDE SEQUENCE [LARGE SCALE GENOMIC DNA]</scope>
    <source>
        <strain evidence="7 8">NCTC10975</strain>
    </source>
</reference>
<keyword evidence="5 6" id="KW-0472">Membrane</keyword>